<evidence type="ECO:0000313" key="3">
    <source>
        <dbReference type="Proteomes" id="UP000000707"/>
    </source>
</evidence>
<keyword evidence="3" id="KW-1185">Reference proteome</keyword>
<dbReference type="GeneID" id="18250371"/>
<dbReference type="KEGG" id="cten:18250371"/>
<organism evidence="3">
    <name type="scientific">Candida tenuis (strain ATCC 10573 / BCRC 21748 / CBS 615 / JCM 9827 / NBRC 10315 / NRRL Y-1498 / VKM Y-70)</name>
    <name type="common">Yeast</name>
    <name type="synonym">Yamadazyma tenuis</name>
    <dbReference type="NCBI Taxonomy" id="590646"/>
    <lineage>
        <taxon>Eukaryota</taxon>
        <taxon>Fungi</taxon>
        <taxon>Dikarya</taxon>
        <taxon>Ascomycota</taxon>
        <taxon>Saccharomycotina</taxon>
        <taxon>Pichiomycetes</taxon>
        <taxon>Debaryomycetaceae</taxon>
        <taxon>Yamadazyma</taxon>
    </lineage>
</organism>
<feature type="region of interest" description="Disordered" evidence="1">
    <location>
        <begin position="1"/>
        <end position="49"/>
    </location>
</feature>
<dbReference type="RefSeq" id="XP_006687235.1">
    <property type="nucleotide sequence ID" value="XM_006687172.1"/>
</dbReference>
<dbReference type="STRING" id="590646.G3B6D7"/>
<feature type="compositionally biased region" description="Basic and acidic residues" evidence="1">
    <location>
        <begin position="156"/>
        <end position="174"/>
    </location>
</feature>
<dbReference type="AlphaFoldDB" id="G3B6D7"/>
<accession>G3B6D7</accession>
<feature type="compositionally biased region" description="Basic and acidic residues" evidence="1">
    <location>
        <begin position="1"/>
        <end position="31"/>
    </location>
</feature>
<feature type="compositionally biased region" description="Polar residues" evidence="1">
    <location>
        <begin position="33"/>
        <end position="46"/>
    </location>
</feature>
<dbReference type="GO" id="GO:0004864">
    <property type="term" value="F:protein phosphatase inhibitor activity"/>
    <property type="evidence" value="ECO:0007669"/>
    <property type="project" value="InterPro"/>
</dbReference>
<dbReference type="OrthoDB" id="1690618at2759"/>
<dbReference type="Proteomes" id="UP000000707">
    <property type="component" value="Unassembled WGS sequence"/>
</dbReference>
<dbReference type="InterPro" id="IPR007062">
    <property type="entry name" value="PPI-2"/>
</dbReference>
<feature type="compositionally biased region" description="Basic and acidic residues" evidence="1">
    <location>
        <begin position="87"/>
        <end position="104"/>
    </location>
</feature>
<dbReference type="EMBL" id="GL996524">
    <property type="protein sequence ID" value="EGV63442.1"/>
    <property type="molecule type" value="Genomic_DNA"/>
</dbReference>
<dbReference type="HOGENOM" id="CLU_070379_1_0_1"/>
<protein>
    <recommendedName>
        <fullName evidence="4">Protein GLC8</fullName>
    </recommendedName>
</protein>
<feature type="region of interest" description="Disordered" evidence="1">
    <location>
        <begin position="87"/>
        <end position="195"/>
    </location>
</feature>
<sequence length="195" mass="22457">MDEPRGILRNKAEVEPKHTSSDKLDRQEVIRNTRLNSNLAQNSNSKGDLIRNKIAVAKKQQSDQGKKTYPDHLKWDEVNLYQTEQEKAATMKIDEPKTPYERGFDPTGEYYQDDDEEEIPGFELGESAEHDTHKVQSLGGGEILQDQNAQQDEPEPEKPLTAKEKHQKFEEMRKQHYHLKGSVLGKKIEVSDDEE</sequence>
<evidence type="ECO:0000313" key="2">
    <source>
        <dbReference type="EMBL" id="EGV63442.1"/>
    </source>
</evidence>
<gene>
    <name evidence="2" type="ORF">CANTEDRAFT_94195</name>
</gene>
<dbReference type="PANTHER" id="PTHR12398">
    <property type="entry name" value="PROTEIN PHOSPHATASE INHIBITOR"/>
    <property type="match status" value="1"/>
</dbReference>
<evidence type="ECO:0008006" key="4">
    <source>
        <dbReference type="Google" id="ProtNLM"/>
    </source>
</evidence>
<dbReference type="Pfam" id="PF04979">
    <property type="entry name" value="IPP-2"/>
    <property type="match status" value="1"/>
</dbReference>
<dbReference type="PANTHER" id="PTHR12398:SF20">
    <property type="entry name" value="PROTEIN PHOSPHATASE 1 REGULATORY INHIBITOR SUBUNIT 2"/>
    <property type="match status" value="1"/>
</dbReference>
<evidence type="ECO:0000256" key="1">
    <source>
        <dbReference type="SAM" id="MobiDB-lite"/>
    </source>
</evidence>
<proteinExistence type="predicted"/>
<feature type="compositionally biased region" description="Acidic residues" evidence="1">
    <location>
        <begin position="111"/>
        <end position="120"/>
    </location>
</feature>
<reference evidence="2 3" key="1">
    <citation type="journal article" date="2011" name="Proc. Natl. Acad. Sci. U.S.A.">
        <title>Comparative genomics of xylose-fermenting fungi for enhanced biofuel production.</title>
        <authorList>
            <person name="Wohlbach D.J."/>
            <person name="Kuo A."/>
            <person name="Sato T.K."/>
            <person name="Potts K.M."/>
            <person name="Salamov A.A."/>
            <person name="LaButti K.M."/>
            <person name="Sun H."/>
            <person name="Clum A."/>
            <person name="Pangilinan J.L."/>
            <person name="Lindquist E.A."/>
            <person name="Lucas S."/>
            <person name="Lapidus A."/>
            <person name="Jin M."/>
            <person name="Gunawan C."/>
            <person name="Balan V."/>
            <person name="Dale B.E."/>
            <person name="Jeffries T.W."/>
            <person name="Zinkel R."/>
            <person name="Barry K.W."/>
            <person name="Grigoriev I.V."/>
            <person name="Gasch A.P."/>
        </authorList>
    </citation>
    <scope>NUCLEOTIDE SEQUENCE [LARGE SCALE GENOMIC DNA]</scope>
    <source>
        <strain evidence="3">ATCC 10573 / BCRC 21748 / CBS 615 / JCM 9827 / NBRC 10315 / NRRL Y-1498 / VKM Y-70</strain>
    </source>
</reference>
<name>G3B6D7_CANTC</name>
<feature type="compositionally biased region" description="Basic and acidic residues" evidence="1">
    <location>
        <begin position="186"/>
        <end position="195"/>
    </location>
</feature>
<dbReference type="GO" id="GO:0009966">
    <property type="term" value="P:regulation of signal transduction"/>
    <property type="evidence" value="ECO:0007669"/>
    <property type="project" value="InterPro"/>
</dbReference>
<dbReference type="eggNOG" id="ENOG502S2VH">
    <property type="taxonomic scope" value="Eukaryota"/>
</dbReference>